<keyword evidence="2" id="KW-1185">Reference proteome</keyword>
<dbReference type="EMBL" id="CAVMJV010000009">
    <property type="protein sequence ID" value="CAK5038871.1"/>
    <property type="molecule type" value="Genomic_DNA"/>
</dbReference>
<evidence type="ECO:0000313" key="1">
    <source>
        <dbReference type="EMBL" id="CAK5038871.1"/>
    </source>
</evidence>
<gene>
    <name evidence="1" type="ORF">MENTE1834_LOCUS9755</name>
</gene>
<name>A0ACB0YAB7_MELEN</name>
<proteinExistence type="predicted"/>
<protein>
    <submittedName>
        <fullName evidence="1">Uncharacterized protein</fullName>
    </submittedName>
</protein>
<sequence>MNLRGAIGYMPNVFRMLSIRVGCWPAFTLGDEETWHLLFLLSYIPISVQLTLLGFFCPPKNSYIVYGNFMEAVCTCIPASRTSTLQSSNTTTRYFYGNHHHRIYNKNMSHRPFQIVEFVGQIGHRDVIVSIPHISDGLGR</sequence>
<reference evidence="1" key="1">
    <citation type="submission" date="2023-11" db="EMBL/GenBank/DDBJ databases">
        <authorList>
            <person name="Poullet M."/>
        </authorList>
    </citation>
    <scope>NUCLEOTIDE SEQUENCE</scope>
    <source>
        <strain evidence="1">E1834</strain>
    </source>
</reference>
<evidence type="ECO:0000313" key="2">
    <source>
        <dbReference type="Proteomes" id="UP001497535"/>
    </source>
</evidence>
<dbReference type="Proteomes" id="UP001497535">
    <property type="component" value="Unassembled WGS sequence"/>
</dbReference>
<comment type="caution">
    <text evidence="1">The sequence shown here is derived from an EMBL/GenBank/DDBJ whole genome shotgun (WGS) entry which is preliminary data.</text>
</comment>
<organism evidence="1 2">
    <name type="scientific">Meloidogyne enterolobii</name>
    <name type="common">Root-knot nematode worm</name>
    <name type="synonym">Meloidogyne mayaguensis</name>
    <dbReference type="NCBI Taxonomy" id="390850"/>
    <lineage>
        <taxon>Eukaryota</taxon>
        <taxon>Metazoa</taxon>
        <taxon>Ecdysozoa</taxon>
        <taxon>Nematoda</taxon>
        <taxon>Chromadorea</taxon>
        <taxon>Rhabditida</taxon>
        <taxon>Tylenchina</taxon>
        <taxon>Tylenchomorpha</taxon>
        <taxon>Tylenchoidea</taxon>
        <taxon>Meloidogynidae</taxon>
        <taxon>Meloidogyninae</taxon>
        <taxon>Meloidogyne</taxon>
    </lineage>
</organism>
<accession>A0ACB0YAB7</accession>